<sequence length="94" mass="10796">MAATTLLMSGGWLLYIIWSYIIENTGWEIDPDNTESMLKFFALIIPALMLSVSTLLSLQIGKLSEVVNIENQNKILKKKIEKRELELKLEKLEK</sequence>
<feature type="transmembrane region" description="Helical" evidence="2">
    <location>
        <begin position="38"/>
        <end position="58"/>
    </location>
</feature>
<organism evidence="3 4">
    <name type="scientific">Arcticibacterium luteifluviistationis</name>
    <dbReference type="NCBI Taxonomy" id="1784714"/>
    <lineage>
        <taxon>Bacteria</taxon>
        <taxon>Pseudomonadati</taxon>
        <taxon>Bacteroidota</taxon>
        <taxon>Cytophagia</taxon>
        <taxon>Cytophagales</taxon>
        <taxon>Leadbetterellaceae</taxon>
        <taxon>Arcticibacterium</taxon>
    </lineage>
</organism>
<proteinExistence type="predicted"/>
<gene>
    <name evidence="3" type="ORF">DJ013_02210</name>
</gene>
<keyword evidence="4" id="KW-1185">Reference proteome</keyword>
<protein>
    <recommendedName>
        <fullName evidence="5">Dolichol-phosphate mannosyltransferase subunit 3</fullName>
    </recommendedName>
</protein>
<evidence type="ECO:0000256" key="2">
    <source>
        <dbReference type="SAM" id="Phobius"/>
    </source>
</evidence>
<keyword evidence="1" id="KW-0175">Coiled coil</keyword>
<keyword evidence="2" id="KW-0472">Membrane</keyword>
<evidence type="ECO:0000256" key="1">
    <source>
        <dbReference type="SAM" id="Coils"/>
    </source>
</evidence>
<keyword evidence="2" id="KW-1133">Transmembrane helix</keyword>
<dbReference type="EMBL" id="CP029480">
    <property type="protein sequence ID" value="AWV97053.1"/>
    <property type="molecule type" value="Genomic_DNA"/>
</dbReference>
<reference evidence="3 4" key="1">
    <citation type="submission" date="2018-05" db="EMBL/GenBank/DDBJ databases">
        <title>Complete genome sequence of Arcticibacterium luteifluviistationis SM1504T, a cytophagaceae bacterium isolated from Arctic surface seawater.</title>
        <authorList>
            <person name="Li Y."/>
            <person name="Qin Q.-L."/>
        </authorList>
    </citation>
    <scope>NUCLEOTIDE SEQUENCE [LARGE SCALE GENOMIC DNA]</scope>
    <source>
        <strain evidence="3 4">SM1504</strain>
    </source>
</reference>
<feature type="coiled-coil region" evidence="1">
    <location>
        <begin position="66"/>
        <end position="93"/>
    </location>
</feature>
<dbReference type="Proteomes" id="UP000249873">
    <property type="component" value="Chromosome"/>
</dbReference>
<accession>A0A2Z4G7J0</accession>
<evidence type="ECO:0000313" key="4">
    <source>
        <dbReference type="Proteomes" id="UP000249873"/>
    </source>
</evidence>
<evidence type="ECO:0008006" key="5">
    <source>
        <dbReference type="Google" id="ProtNLM"/>
    </source>
</evidence>
<dbReference type="KEGG" id="als:DJ013_02210"/>
<name>A0A2Z4G7J0_9BACT</name>
<evidence type="ECO:0000313" key="3">
    <source>
        <dbReference type="EMBL" id="AWV97053.1"/>
    </source>
</evidence>
<dbReference type="AlphaFoldDB" id="A0A2Z4G7J0"/>
<keyword evidence="2" id="KW-0812">Transmembrane</keyword>